<name>A0A3B1BPK7_9ZZZZ</name>
<evidence type="ECO:0000256" key="4">
    <source>
        <dbReference type="ARBA" id="ARBA00022989"/>
    </source>
</evidence>
<dbReference type="GO" id="GO:0005886">
    <property type="term" value="C:plasma membrane"/>
    <property type="evidence" value="ECO:0007669"/>
    <property type="project" value="UniProtKB-SubCell"/>
</dbReference>
<keyword evidence="5 6" id="KW-0472">Membrane</keyword>
<dbReference type="GO" id="GO:0004715">
    <property type="term" value="F:non-membrane spanning protein tyrosine kinase activity"/>
    <property type="evidence" value="ECO:0007669"/>
    <property type="project" value="UniProtKB-EC"/>
</dbReference>
<evidence type="ECO:0000256" key="6">
    <source>
        <dbReference type="SAM" id="Phobius"/>
    </source>
</evidence>
<dbReference type="PANTHER" id="PTHR32309:SF13">
    <property type="entry name" value="FERRIC ENTEROBACTIN TRANSPORT PROTEIN FEPE"/>
    <property type="match status" value="1"/>
</dbReference>
<keyword evidence="9" id="KW-0418">Kinase</keyword>
<accession>A0A3B1BPK7</accession>
<evidence type="ECO:0000313" key="9">
    <source>
        <dbReference type="EMBL" id="VAX19869.1"/>
    </source>
</evidence>
<dbReference type="EMBL" id="UOGC01000097">
    <property type="protein sequence ID" value="VAX19869.1"/>
    <property type="molecule type" value="Genomic_DNA"/>
</dbReference>
<dbReference type="PANTHER" id="PTHR32309">
    <property type="entry name" value="TYROSINE-PROTEIN KINASE"/>
    <property type="match status" value="1"/>
</dbReference>
<reference evidence="9" key="1">
    <citation type="submission" date="2018-06" db="EMBL/GenBank/DDBJ databases">
        <authorList>
            <person name="Zhirakovskaya E."/>
        </authorList>
    </citation>
    <scope>NUCLEOTIDE SEQUENCE</scope>
</reference>
<dbReference type="InterPro" id="IPR050445">
    <property type="entry name" value="Bact_polysacc_biosynth/exp"/>
</dbReference>
<protein>
    <submittedName>
        <fullName evidence="9">Tyrosine-protein kinase</fullName>
        <ecNumber evidence="9">2.7.10.2</ecNumber>
    </submittedName>
</protein>
<organism evidence="9">
    <name type="scientific">hydrothermal vent metagenome</name>
    <dbReference type="NCBI Taxonomy" id="652676"/>
    <lineage>
        <taxon>unclassified sequences</taxon>
        <taxon>metagenomes</taxon>
        <taxon>ecological metagenomes</taxon>
    </lineage>
</organism>
<dbReference type="InterPro" id="IPR032807">
    <property type="entry name" value="GNVR"/>
</dbReference>
<keyword evidence="2" id="KW-1003">Cell membrane</keyword>
<keyword evidence="9" id="KW-0808">Transferase</keyword>
<dbReference type="AlphaFoldDB" id="A0A3B1BPK7"/>
<feature type="non-terminal residue" evidence="9">
    <location>
        <position position="475"/>
    </location>
</feature>
<dbReference type="Pfam" id="PF13807">
    <property type="entry name" value="GNVR"/>
    <property type="match status" value="1"/>
</dbReference>
<dbReference type="EC" id="2.7.10.2" evidence="9"/>
<feature type="domain" description="Tyrosine-protein kinase G-rich" evidence="8">
    <location>
        <begin position="419"/>
        <end position="474"/>
    </location>
</feature>
<feature type="transmembrane region" description="Helical" evidence="6">
    <location>
        <begin position="49"/>
        <end position="70"/>
    </location>
</feature>
<evidence type="ECO:0000256" key="5">
    <source>
        <dbReference type="ARBA" id="ARBA00023136"/>
    </source>
</evidence>
<evidence type="ECO:0000259" key="7">
    <source>
        <dbReference type="Pfam" id="PF02706"/>
    </source>
</evidence>
<dbReference type="Pfam" id="PF02706">
    <property type="entry name" value="Wzz"/>
    <property type="match status" value="1"/>
</dbReference>
<keyword evidence="4 6" id="KW-1133">Transmembrane helix</keyword>
<keyword evidence="3 6" id="KW-0812">Transmembrane</keyword>
<proteinExistence type="predicted"/>
<evidence type="ECO:0000256" key="2">
    <source>
        <dbReference type="ARBA" id="ARBA00022475"/>
    </source>
</evidence>
<dbReference type="InterPro" id="IPR003856">
    <property type="entry name" value="LPS_length_determ_N"/>
</dbReference>
<feature type="domain" description="Polysaccharide chain length determinant N-terminal" evidence="7">
    <location>
        <begin position="34"/>
        <end position="125"/>
    </location>
</feature>
<gene>
    <name evidence="9" type="ORF">MNBD_NITROSPINAE01-85</name>
</gene>
<sequence>MMQDENMGANQVHNSVMGMHAVPHTSRFGGADNDEFDLAEYWKIIKGNIWSIIGLTVLAGLVGGLTAFSASPVYKAEVKLLIEPDAPKIVSLDPLQAASNIMFFYETQYEIIGSRSVTEAVIKKLALDKNPDFIADYGNSKFSFDKLVKLLPAEWQNVDFTGGLFSGDKPVLTTEEYQEELTTYFQKHLSIAGEDKSQIVIVSYEAPTAQLAADIANAVVAAYVERNLDSKLFVVKQATSWLTDRLGDLRQKLVDSESALLEFQAREGVVDTKNSQEIIRGKLSKITQELVGAQINLAEAESRYNQLLVAQRNKKEVDSLRSVLQNQLVQKLKEEESKLGRHVAELSERYGEKHPKMISAKSDLNEAMRRLKSEVGKVVEGIRREYEVAAENERKLRSIYEKQEAEIRQLKGKGFQLAKMERDVEANRNLYEMFLTRFKETNMTEDSKVTNIQVIDSARRPTKPFKPKKKLIIIG</sequence>
<comment type="subcellular location">
    <subcellularLocation>
        <location evidence="1">Cell membrane</location>
        <topology evidence="1">Multi-pass membrane protein</topology>
    </subcellularLocation>
</comment>
<evidence type="ECO:0000259" key="8">
    <source>
        <dbReference type="Pfam" id="PF13807"/>
    </source>
</evidence>
<evidence type="ECO:0000256" key="1">
    <source>
        <dbReference type="ARBA" id="ARBA00004651"/>
    </source>
</evidence>
<evidence type="ECO:0000256" key="3">
    <source>
        <dbReference type="ARBA" id="ARBA00022692"/>
    </source>
</evidence>